<dbReference type="PANTHER" id="PTHR31225">
    <property type="entry name" value="OS04G0344100 PROTEIN-RELATED"/>
    <property type="match status" value="1"/>
</dbReference>
<reference evidence="6 7" key="1">
    <citation type="journal article" date="2018" name="Science">
        <title>The opium poppy genome and morphinan production.</title>
        <authorList>
            <person name="Guo L."/>
            <person name="Winzer T."/>
            <person name="Yang X."/>
            <person name="Li Y."/>
            <person name="Ning Z."/>
            <person name="He Z."/>
            <person name="Teodor R."/>
            <person name="Lu Y."/>
            <person name="Bowser T.A."/>
            <person name="Graham I.A."/>
            <person name="Ye K."/>
        </authorList>
    </citation>
    <scope>NUCLEOTIDE SEQUENCE [LARGE SCALE GENOMIC DNA]</scope>
    <source>
        <strain evidence="7">cv. HN1</strain>
        <tissue evidence="6">Leaves</tissue>
    </source>
</reference>
<evidence type="ECO:0000256" key="2">
    <source>
        <dbReference type="ARBA" id="ARBA00022723"/>
    </source>
</evidence>
<evidence type="ECO:0000256" key="3">
    <source>
        <dbReference type="ARBA" id="ARBA00022842"/>
    </source>
</evidence>
<evidence type="ECO:0000259" key="4">
    <source>
        <dbReference type="Pfam" id="PF01397"/>
    </source>
</evidence>
<organism evidence="6 7">
    <name type="scientific">Papaver somniferum</name>
    <name type="common">Opium poppy</name>
    <dbReference type="NCBI Taxonomy" id="3469"/>
    <lineage>
        <taxon>Eukaryota</taxon>
        <taxon>Viridiplantae</taxon>
        <taxon>Streptophyta</taxon>
        <taxon>Embryophyta</taxon>
        <taxon>Tracheophyta</taxon>
        <taxon>Spermatophyta</taxon>
        <taxon>Magnoliopsida</taxon>
        <taxon>Ranunculales</taxon>
        <taxon>Papaveraceae</taxon>
        <taxon>Papaveroideae</taxon>
        <taxon>Papaver</taxon>
    </lineage>
</organism>
<dbReference type="InterPro" id="IPR034741">
    <property type="entry name" value="Terpene_cyclase-like_1_C"/>
</dbReference>
<keyword evidence="7" id="KW-1185">Reference proteome</keyword>
<dbReference type="SFLD" id="SFLDS00005">
    <property type="entry name" value="Isoprenoid_Synthase_Type_I"/>
    <property type="match status" value="1"/>
</dbReference>
<proteinExistence type="predicted"/>
<dbReference type="GO" id="GO:0010333">
    <property type="term" value="F:terpene synthase activity"/>
    <property type="evidence" value="ECO:0007669"/>
    <property type="project" value="InterPro"/>
</dbReference>
<dbReference type="Gramene" id="RZC67802">
    <property type="protein sequence ID" value="RZC67802"/>
    <property type="gene ID" value="C5167_011504"/>
</dbReference>
<protein>
    <submittedName>
        <fullName evidence="6">Uncharacterized protein</fullName>
    </submittedName>
</protein>
<evidence type="ECO:0000259" key="5">
    <source>
        <dbReference type="Pfam" id="PF03936"/>
    </source>
</evidence>
<dbReference type="Gene3D" id="1.10.600.10">
    <property type="entry name" value="Farnesyl Diphosphate Synthase"/>
    <property type="match status" value="2"/>
</dbReference>
<dbReference type="EMBL" id="CM010720">
    <property type="protein sequence ID" value="RZC67802.1"/>
    <property type="molecule type" value="Genomic_DNA"/>
</dbReference>
<dbReference type="InterPro" id="IPR036965">
    <property type="entry name" value="Terpene_synth_N_sf"/>
</dbReference>
<evidence type="ECO:0000313" key="7">
    <source>
        <dbReference type="Proteomes" id="UP000316621"/>
    </source>
</evidence>
<dbReference type="Pfam" id="PF03936">
    <property type="entry name" value="Terpene_synth_C"/>
    <property type="match status" value="1"/>
</dbReference>
<dbReference type="GO" id="GO:0000287">
    <property type="term" value="F:magnesium ion binding"/>
    <property type="evidence" value="ECO:0007669"/>
    <property type="project" value="InterPro"/>
</dbReference>
<evidence type="ECO:0000256" key="1">
    <source>
        <dbReference type="ARBA" id="ARBA00001946"/>
    </source>
</evidence>
<dbReference type="Pfam" id="PF01397">
    <property type="entry name" value="Terpene_synth"/>
    <property type="match status" value="1"/>
</dbReference>
<dbReference type="PANTHER" id="PTHR31225:SF252">
    <property type="entry name" value="TERPENE SYNTHASE 12-RELATED"/>
    <property type="match status" value="1"/>
</dbReference>
<name>A0A4Y7K637_PAPSO</name>
<dbReference type="CDD" id="cd00684">
    <property type="entry name" value="Terpene_cyclase_plant_C1"/>
    <property type="match status" value="1"/>
</dbReference>
<dbReference type="InterPro" id="IPR001906">
    <property type="entry name" value="Terpene_synth_N"/>
</dbReference>
<dbReference type="OMA" id="AACEHIN"/>
<dbReference type="InterPro" id="IPR008949">
    <property type="entry name" value="Isoprenoid_synthase_dom_sf"/>
</dbReference>
<accession>A0A4Y7K637</accession>
<keyword evidence="3" id="KW-0460">Magnesium</keyword>
<dbReference type="InterPro" id="IPR008930">
    <property type="entry name" value="Terpenoid_cyclase/PrenylTrfase"/>
</dbReference>
<dbReference type="InterPro" id="IPR044814">
    <property type="entry name" value="Terpene_cyclase_plant_C1"/>
</dbReference>
<dbReference type="GO" id="GO:0016102">
    <property type="term" value="P:diterpenoid biosynthetic process"/>
    <property type="evidence" value="ECO:0007669"/>
    <property type="project" value="InterPro"/>
</dbReference>
<evidence type="ECO:0000313" key="6">
    <source>
        <dbReference type="EMBL" id="RZC67802.1"/>
    </source>
</evidence>
<feature type="domain" description="Terpene synthase metal-binding" evidence="5">
    <location>
        <begin position="321"/>
        <end position="559"/>
    </location>
</feature>
<dbReference type="AlphaFoldDB" id="A0A4Y7K637"/>
<sequence length="694" mass="81630">MGSHYLVQTSNFFFKISKESRMTLRQKILAPNRNENLKFHIPLVASRQISTTIPADKISDIPYTPSPQSEVNKQNIRRSANYQPNTWDLDFVQSLNSSYRGEFYRRQAEKLKGDIRSKLSDAARDQSSSLLKLIDTIQRLGYDYHFENEIKNALDTVFSIEEADFCEEKDWYTRALRFRLLRQHGYEVSQDVFKDFKEEIKQSSITNDVEGMLSLYEASFYAFEREDISVEVQEYTRINLADIVQRRVNKNDPGFIFKQVSHALEAPLNWRVPRLEAKWFIENYKRMSDMEPLLLEFAILDFNMVQATYQEDLKYVSRWWRDLNLTQILGFSRDRGVEDFFWTVGFYFNPKFSNCRRQITKVISFVTTIDDIYDVYGSLEELKLFTKAVERWDINMVEELPDYMKICFLALFNTTNEMAYENMKLHGRNTIPYLHKAWVDLCKAYLVEATWFYSGYTPTFEEYMSNAWVSISGPTVQFIAYFLLTDEITEDALESIWKHTDLMRWSSTIFRLVDDLGTSQDELARGDVPKAIQCYMHQTGADERAACEHINRCMNDNWKRMNKERLTERCILPQAFIDSMSNMTRMAQYIYQHGDGYGVSRGDVPKAIQCYMHQTGADERAACEHINRCMNDNWKRMNKERLTERCILPQAFIDSMSNMTRMAQYIYQHGDGYGVSDFGTKEKIMSIVVEPIQS</sequence>
<comment type="cofactor">
    <cofactor evidence="1">
        <name>Mg(2+)</name>
        <dbReference type="ChEBI" id="CHEBI:18420"/>
    </cofactor>
</comment>
<dbReference type="InterPro" id="IPR050148">
    <property type="entry name" value="Terpene_synthase-like"/>
</dbReference>
<dbReference type="SUPFAM" id="SSF48576">
    <property type="entry name" value="Terpenoid synthases"/>
    <property type="match status" value="2"/>
</dbReference>
<feature type="domain" description="Terpene synthase N-terminal" evidence="4">
    <location>
        <begin position="87"/>
        <end position="264"/>
    </location>
</feature>
<dbReference type="SUPFAM" id="SSF48239">
    <property type="entry name" value="Terpenoid cyclases/Protein prenyltransferases"/>
    <property type="match status" value="1"/>
</dbReference>
<dbReference type="Pfam" id="PF19086">
    <property type="entry name" value="Terpene_syn_C_2"/>
    <property type="match status" value="1"/>
</dbReference>
<dbReference type="Gene3D" id="1.50.10.130">
    <property type="entry name" value="Terpene synthase, N-terminal domain"/>
    <property type="match status" value="1"/>
</dbReference>
<dbReference type="SFLD" id="SFLDG01019">
    <property type="entry name" value="Terpene_Cyclase_Like_1_C_Termi"/>
    <property type="match status" value="1"/>
</dbReference>
<dbReference type="Proteomes" id="UP000316621">
    <property type="component" value="Chromosome 6"/>
</dbReference>
<keyword evidence="2" id="KW-0479">Metal-binding</keyword>
<dbReference type="InterPro" id="IPR005630">
    <property type="entry name" value="Terpene_synthase_metal-bd"/>
</dbReference>
<dbReference type="OrthoDB" id="1936865at2759"/>
<gene>
    <name evidence="6" type="ORF">C5167_011504</name>
</gene>
<dbReference type="FunFam" id="1.10.600.10:FF:000007">
    <property type="entry name" value="Isoprene synthase, chloroplastic"/>
    <property type="match status" value="1"/>
</dbReference>